<comment type="similarity">
    <text evidence="2 8">Belongs to the glycosyl hydrolase 32 family.</text>
</comment>
<feature type="domain" description="Glycosyl hydrolase family 32 C-terminal" evidence="11">
    <location>
        <begin position="341"/>
        <end position="489"/>
    </location>
</feature>
<comment type="pathway">
    <text evidence="1 9">Glycan biosynthesis; sucrose metabolism.</text>
</comment>
<comment type="function">
    <text evidence="9">Enables the bacterium to metabolize sucrose as a sole carbon source.</text>
</comment>
<dbReference type="Pfam" id="PF00251">
    <property type="entry name" value="Glyco_hydro_32N"/>
    <property type="match status" value="1"/>
</dbReference>
<dbReference type="InterPro" id="IPR023296">
    <property type="entry name" value="Glyco_hydro_beta-prop_sf"/>
</dbReference>
<dbReference type="SMART" id="SM00640">
    <property type="entry name" value="Glyco_32"/>
    <property type="match status" value="1"/>
</dbReference>
<dbReference type="Proteomes" id="UP000242497">
    <property type="component" value="Unassembled WGS sequence"/>
</dbReference>
<feature type="domain" description="Glycosyl hydrolase family 32 N-terminal" evidence="10">
    <location>
        <begin position="32"/>
        <end position="338"/>
    </location>
</feature>
<evidence type="ECO:0000259" key="10">
    <source>
        <dbReference type="Pfam" id="PF00251"/>
    </source>
</evidence>
<evidence type="ECO:0000256" key="8">
    <source>
        <dbReference type="RuleBase" id="RU362110"/>
    </source>
</evidence>
<dbReference type="Pfam" id="PF08244">
    <property type="entry name" value="Glyco_hydro_32C"/>
    <property type="match status" value="1"/>
</dbReference>
<evidence type="ECO:0000256" key="1">
    <source>
        <dbReference type="ARBA" id="ARBA00004914"/>
    </source>
</evidence>
<dbReference type="InterPro" id="IPR013148">
    <property type="entry name" value="Glyco_hydro_32_N"/>
</dbReference>
<evidence type="ECO:0000256" key="4">
    <source>
        <dbReference type="ARBA" id="ARBA00019623"/>
    </source>
</evidence>
<dbReference type="InterPro" id="IPR018053">
    <property type="entry name" value="Glyco_hydro_32_AS"/>
</dbReference>
<dbReference type="SUPFAM" id="SSF49899">
    <property type="entry name" value="Concanavalin A-like lectins/glucanases"/>
    <property type="match status" value="1"/>
</dbReference>
<accession>A0A1M6LCQ8</accession>
<dbReference type="EC" id="3.2.1.26" evidence="3 8"/>
<comment type="subcellular location">
    <subcellularLocation>
        <location evidence="9">Cytoplasm</location>
    </subcellularLocation>
</comment>
<dbReference type="InterPro" id="IPR013189">
    <property type="entry name" value="Glyco_hydro_32_C"/>
</dbReference>
<evidence type="ECO:0000313" key="12">
    <source>
        <dbReference type="EMBL" id="SHJ68962.1"/>
    </source>
</evidence>
<evidence type="ECO:0000256" key="3">
    <source>
        <dbReference type="ARBA" id="ARBA00012758"/>
    </source>
</evidence>
<reference evidence="13" key="1">
    <citation type="submission" date="2016-11" db="EMBL/GenBank/DDBJ databases">
        <authorList>
            <person name="Varghese N."/>
            <person name="Submissions S."/>
        </authorList>
    </citation>
    <scope>NUCLEOTIDE SEQUENCE [LARGE SCALE GENOMIC DNA]</scope>
    <source>
        <strain evidence="13">DSM 15518</strain>
    </source>
</reference>
<sequence>MDKNNELLTKAYKEIQKNKCLVESDYYRLKYHIMPPVGLLNDPNGFIHFSGEYHVFYQFHPFNTSHGLKYWGHYKSNDLINWESMPIALCPSNWYESHGCYSGSAINNDGVLTLMYTGNVKDDKGNRETYQCIATTEDGVNFKKNIYNPVIYNQPDGYTRHFRDPKVWKYKNMFYMVIGAQNIKEEGRVLLYKSNNLLNWKLVGEIAGSNINRLNDFGYMWECPDLFELNGKDILIVSPQGIKPDGDLYNNIYQSGYFIGELNYKSGEYNHSEFIELDRGFEFYAPQTTLDEKGRRLLIAWMGLPEEEEHPTVKHNWIHCMSLPRVLELKNNKIYQRPVEELKKLRKSEISYKDVKIENEEIELDKIYGDVLELLIEIKEEDALEYGIKLRCSNDNREETIISYNKIDKKITLNRNKSGKGYKGIRRCRLENSDILKLNIFMDTSSLEIFINNGEEVFSSRIYPDKESLKIKFFAKEGSIKLKSVKKWDY</sequence>
<dbReference type="CDD" id="cd18623">
    <property type="entry name" value="GH32_ScrB-like"/>
    <property type="match status" value="1"/>
</dbReference>
<dbReference type="GO" id="GO:0004564">
    <property type="term" value="F:beta-fructofuranosidase activity"/>
    <property type="evidence" value="ECO:0007669"/>
    <property type="project" value="UniProtKB-EC"/>
</dbReference>
<dbReference type="GO" id="GO:0005985">
    <property type="term" value="P:sucrose metabolic process"/>
    <property type="evidence" value="ECO:0007669"/>
    <property type="project" value="UniProtKB-UniPathway"/>
</dbReference>
<evidence type="ECO:0000256" key="2">
    <source>
        <dbReference type="ARBA" id="ARBA00009902"/>
    </source>
</evidence>
<dbReference type="STRING" id="1123349.SAMN02744037_00618"/>
<dbReference type="OrthoDB" id="9759709at2"/>
<evidence type="ECO:0000256" key="7">
    <source>
        <dbReference type="ARBA" id="ARBA00033367"/>
    </source>
</evidence>
<dbReference type="UniPathway" id="UPA00238"/>
<evidence type="ECO:0000313" key="13">
    <source>
        <dbReference type="Proteomes" id="UP000242497"/>
    </source>
</evidence>
<evidence type="ECO:0000256" key="5">
    <source>
        <dbReference type="ARBA" id="ARBA00022801"/>
    </source>
</evidence>
<evidence type="ECO:0000259" key="11">
    <source>
        <dbReference type="Pfam" id="PF08244"/>
    </source>
</evidence>
<evidence type="ECO:0000256" key="6">
    <source>
        <dbReference type="ARBA" id="ARBA00023295"/>
    </source>
</evidence>
<dbReference type="InterPro" id="IPR051214">
    <property type="entry name" value="GH32_Enzymes"/>
</dbReference>
<dbReference type="NCBIfam" id="TIGR01322">
    <property type="entry name" value="scrB_fam"/>
    <property type="match status" value="1"/>
</dbReference>
<evidence type="ECO:0000256" key="9">
    <source>
        <dbReference type="RuleBase" id="RU365015"/>
    </source>
</evidence>
<dbReference type="PANTHER" id="PTHR43101:SF1">
    <property type="entry name" value="BETA-FRUCTOSIDASE"/>
    <property type="match status" value="1"/>
</dbReference>
<keyword evidence="9" id="KW-0119">Carbohydrate metabolism</keyword>
<dbReference type="RefSeq" id="WP_072887182.1">
    <property type="nucleotide sequence ID" value="NZ_FRAE01000010.1"/>
</dbReference>
<dbReference type="PROSITE" id="PS00609">
    <property type="entry name" value="GLYCOSYL_HYDROL_F32"/>
    <property type="match status" value="1"/>
</dbReference>
<protein>
    <recommendedName>
        <fullName evidence="4 8">Sucrose-6-phosphate hydrolase</fullName>
        <ecNumber evidence="3 8">3.2.1.26</ecNumber>
    </recommendedName>
    <alternativeName>
        <fullName evidence="7 9">Invertase</fullName>
    </alternativeName>
</protein>
<dbReference type="EMBL" id="FRAE01000010">
    <property type="protein sequence ID" value="SHJ68962.1"/>
    <property type="molecule type" value="Genomic_DNA"/>
</dbReference>
<proteinExistence type="inferred from homology"/>
<dbReference type="Gene3D" id="2.115.10.20">
    <property type="entry name" value="Glycosyl hydrolase domain, family 43"/>
    <property type="match status" value="1"/>
</dbReference>
<dbReference type="SUPFAM" id="SSF75005">
    <property type="entry name" value="Arabinanase/levansucrase/invertase"/>
    <property type="match status" value="1"/>
</dbReference>
<keyword evidence="5 8" id="KW-0378">Hydrolase</keyword>
<dbReference type="PANTHER" id="PTHR43101">
    <property type="entry name" value="BETA-FRUCTOSIDASE"/>
    <property type="match status" value="1"/>
</dbReference>
<dbReference type="GO" id="GO:0005737">
    <property type="term" value="C:cytoplasm"/>
    <property type="evidence" value="ECO:0007669"/>
    <property type="project" value="UniProtKB-SubCell"/>
</dbReference>
<comment type="catalytic activity">
    <reaction evidence="8">
        <text>Hydrolysis of terminal non-reducing beta-D-fructofuranoside residues in beta-D-fructofuranosides.</text>
        <dbReference type="EC" id="3.2.1.26"/>
    </reaction>
</comment>
<dbReference type="InterPro" id="IPR013320">
    <property type="entry name" value="ConA-like_dom_sf"/>
</dbReference>
<organism evidence="12 13">
    <name type="scientific">Tepidibacter formicigenes DSM 15518</name>
    <dbReference type="NCBI Taxonomy" id="1123349"/>
    <lineage>
        <taxon>Bacteria</taxon>
        <taxon>Bacillati</taxon>
        <taxon>Bacillota</taxon>
        <taxon>Clostridia</taxon>
        <taxon>Peptostreptococcales</taxon>
        <taxon>Peptostreptococcaceae</taxon>
        <taxon>Tepidibacter</taxon>
    </lineage>
</organism>
<dbReference type="AlphaFoldDB" id="A0A1M6LCQ8"/>
<keyword evidence="9" id="KW-0963">Cytoplasm</keyword>
<dbReference type="Gene3D" id="2.60.120.560">
    <property type="entry name" value="Exo-inulinase, domain 1"/>
    <property type="match status" value="1"/>
</dbReference>
<dbReference type="InterPro" id="IPR006232">
    <property type="entry name" value="Suc6P_hydrolase"/>
</dbReference>
<dbReference type="InterPro" id="IPR001362">
    <property type="entry name" value="Glyco_hydro_32"/>
</dbReference>
<keyword evidence="6 8" id="KW-0326">Glycosidase</keyword>
<name>A0A1M6LCQ8_9FIRM</name>
<keyword evidence="13" id="KW-1185">Reference proteome</keyword>
<gene>
    <name evidence="12" type="ORF">SAMN02744037_00618</name>
</gene>